<dbReference type="OrthoDB" id="273230at2759"/>
<protein>
    <submittedName>
        <fullName evidence="1">Uncharacterized protein</fullName>
    </submittedName>
</protein>
<name>A0A422N582_9TRYP</name>
<dbReference type="Proteomes" id="UP000284403">
    <property type="component" value="Unassembled WGS sequence"/>
</dbReference>
<dbReference type="GeneID" id="40322365"/>
<dbReference type="InterPro" id="IPR053325">
    <property type="entry name" value="H3-Acetyl_Activator"/>
</dbReference>
<evidence type="ECO:0000313" key="2">
    <source>
        <dbReference type="Proteomes" id="UP000284403"/>
    </source>
</evidence>
<comment type="caution">
    <text evidence="1">The sequence shown here is derived from an EMBL/GenBank/DDBJ whole genome shotgun (WGS) entry which is preliminary data.</text>
</comment>
<sequence>MWLTCPARIQTISLAHKGAVICRRNMACLRVRRTVAMPAIAVNAVDVSFTSRRGCSSSLRSPETSAKLLELMEAFAEARELIIEAKESVGTVYVAEDLQDAKEQTEKTLTLWKDIQADLELSGDTDALRRLKREHDIKMSQLRAELEDVEHSSSDD</sequence>
<dbReference type="PANTHER" id="PTHR35706">
    <property type="entry name" value="F14O23.11 PROTEIN"/>
    <property type="match status" value="1"/>
</dbReference>
<keyword evidence="2" id="KW-1185">Reference proteome</keyword>
<proteinExistence type="predicted"/>
<accession>A0A422N582</accession>
<dbReference type="PANTHER" id="PTHR35706:SF1">
    <property type="entry name" value="EMBRYOGENESIS-LIKE PROTEIN"/>
    <property type="match status" value="1"/>
</dbReference>
<dbReference type="AlphaFoldDB" id="A0A422N582"/>
<dbReference type="EMBL" id="MKKU01000871">
    <property type="protein sequence ID" value="RNF00643.1"/>
    <property type="molecule type" value="Genomic_DNA"/>
</dbReference>
<organism evidence="1 2">
    <name type="scientific">Trypanosoma conorhini</name>
    <dbReference type="NCBI Taxonomy" id="83891"/>
    <lineage>
        <taxon>Eukaryota</taxon>
        <taxon>Discoba</taxon>
        <taxon>Euglenozoa</taxon>
        <taxon>Kinetoplastea</taxon>
        <taxon>Metakinetoplastina</taxon>
        <taxon>Trypanosomatida</taxon>
        <taxon>Trypanosomatidae</taxon>
        <taxon>Trypanosoma</taxon>
    </lineage>
</organism>
<reference evidence="1 2" key="1">
    <citation type="journal article" date="2018" name="BMC Genomics">
        <title>Genomic comparison of Trypanosoma conorhini and Trypanosoma rangeli to Trypanosoma cruzi strains of high and low virulence.</title>
        <authorList>
            <person name="Bradwell K.R."/>
            <person name="Koparde V.N."/>
            <person name="Matveyev A.V."/>
            <person name="Serrano M.G."/>
            <person name="Alves J.M."/>
            <person name="Parikh H."/>
            <person name="Huang B."/>
            <person name="Lee V."/>
            <person name="Espinosa-Alvarez O."/>
            <person name="Ortiz P.A."/>
            <person name="Costa-Martins A.G."/>
            <person name="Teixeira M.M."/>
            <person name="Buck G.A."/>
        </authorList>
    </citation>
    <scope>NUCLEOTIDE SEQUENCE [LARGE SCALE GENOMIC DNA]</scope>
    <source>
        <strain evidence="1 2">025E</strain>
    </source>
</reference>
<evidence type="ECO:0000313" key="1">
    <source>
        <dbReference type="EMBL" id="RNF00643.1"/>
    </source>
</evidence>
<gene>
    <name evidence="1" type="ORF">Tco025E_08754</name>
</gene>
<dbReference type="RefSeq" id="XP_029224288.1">
    <property type="nucleotide sequence ID" value="XM_029375597.1"/>
</dbReference>